<evidence type="ECO:0000313" key="8">
    <source>
        <dbReference type="EMBL" id="OGY17802.1"/>
    </source>
</evidence>
<keyword evidence="6" id="KW-0472">Membrane</keyword>
<dbReference type="SUPFAM" id="SSF51445">
    <property type="entry name" value="(Trans)glycosidases"/>
    <property type="match status" value="1"/>
</dbReference>
<feature type="domain" description="GH18" evidence="7">
    <location>
        <begin position="223"/>
        <end position="566"/>
    </location>
</feature>
<dbReference type="Gene3D" id="3.20.20.80">
    <property type="entry name" value="Glycosidases"/>
    <property type="match status" value="1"/>
</dbReference>
<dbReference type="PROSITE" id="PS01095">
    <property type="entry name" value="GH18_1"/>
    <property type="match status" value="1"/>
</dbReference>
<evidence type="ECO:0000256" key="5">
    <source>
        <dbReference type="SAM" id="MobiDB-lite"/>
    </source>
</evidence>
<feature type="compositionally biased region" description="Basic residues" evidence="5">
    <location>
        <begin position="1"/>
        <end position="17"/>
    </location>
</feature>
<dbReference type="GO" id="GO:0008061">
    <property type="term" value="F:chitin binding"/>
    <property type="evidence" value="ECO:0007669"/>
    <property type="project" value="InterPro"/>
</dbReference>
<feature type="region of interest" description="Disordered" evidence="5">
    <location>
        <begin position="1"/>
        <end position="140"/>
    </location>
</feature>
<dbReference type="InterPro" id="IPR017853">
    <property type="entry name" value="GH"/>
</dbReference>
<accession>A0A1G1VQY3</accession>
<evidence type="ECO:0000256" key="2">
    <source>
        <dbReference type="ARBA" id="ARBA00023295"/>
    </source>
</evidence>
<keyword evidence="6" id="KW-1133">Transmembrane helix</keyword>
<dbReference type="SMART" id="SM00636">
    <property type="entry name" value="Glyco_18"/>
    <property type="match status" value="1"/>
</dbReference>
<dbReference type="Gene3D" id="3.10.50.10">
    <property type="match status" value="1"/>
</dbReference>
<sequence>MPAKAEKKKKTEKHRAARKDSPPSIPVGTAEKIQAETMPTESATKEKGSPGLPPENEPGSTPEPQEQLPPIDLSSTQAEPETETGENPLTQVQSLAEEASKAPPPIDEEPKPPVALDLRKPPAWHAESETPTETPEEIPKEQATIGEEAQEQEKEPQEQIAKQPKKKLTIGFIALLVIFLLLLIAVIVAINLMTAKQEFISPVPEETGVLSVQIEARDTQKSKEVIGFLPYWNIKEETNFRYQLLTQIAFFSLQIDADGNINKLKEDGTEEPGWTAFKGPSFGTIFRKAKESGAKVILTIQAMDQETISEVVNDPLKRSRAIAQTLEAILTKNLDGVNIDFEYAGAPSVNTVDNFTEFVKEFNGELQAKKPNATLTVDVFADAVAKVRLWDIPEFVEDVDHIIIMAYDFHRASSSVAAPVAPIRGAPEYWEYDIGKALTEFTKIVPMEKIILGVPYYGYEWRTTTDTPYATTYPKSGSLATFKRIQTLIEEKNPKLDWDETALAPRVTYTEKGEIYQIYYENETSLGLKYDLVNQSGIAGIGIWALGYDGEYPNLWNLLAEKLPRN</sequence>
<dbReference type="PANTHER" id="PTHR46290:SF1">
    <property type="entry name" value="DI-N-ACETYLCHITOBIASE"/>
    <property type="match status" value="1"/>
</dbReference>
<dbReference type="Pfam" id="PF00704">
    <property type="entry name" value="Glyco_hydro_18"/>
    <property type="match status" value="1"/>
</dbReference>
<dbReference type="PROSITE" id="PS51910">
    <property type="entry name" value="GH18_2"/>
    <property type="match status" value="1"/>
</dbReference>
<name>A0A1G1VQY3_9BACT</name>
<dbReference type="AlphaFoldDB" id="A0A1G1VQY3"/>
<gene>
    <name evidence="8" type="ORF">A2786_00565</name>
</gene>
<evidence type="ECO:0000256" key="4">
    <source>
        <dbReference type="RuleBase" id="RU004453"/>
    </source>
</evidence>
<protein>
    <recommendedName>
        <fullName evidence="7">GH18 domain-containing protein</fullName>
    </recommendedName>
</protein>
<dbReference type="Proteomes" id="UP000179233">
    <property type="component" value="Unassembled WGS sequence"/>
</dbReference>
<proteinExistence type="inferred from homology"/>
<comment type="caution">
    <text evidence="8">The sequence shown here is derived from an EMBL/GenBank/DDBJ whole genome shotgun (WGS) entry which is preliminary data.</text>
</comment>
<evidence type="ECO:0000256" key="3">
    <source>
        <dbReference type="RuleBase" id="RU000489"/>
    </source>
</evidence>
<reference evidence="8 9" key="1">
    <citation type="journal article" date="2016" name="Nat. Commun.">
        <title>Thousands of microbial genomes shed light on interconnected biogeochemical processes in an aquifer system.</title>
        <authorList>
            <person name="Anantharaman K."/>
            <person name="Brown C.T."/>
            <person name="Hug L.A."/>
            <person name="Sharon I."/>
            <person name="Castelle C.J."/>
            <person name="Probst A.J."/>
            <person name="Thomas B.C."/>
            <person name="Singh A."/>
            <person name="Wilkins M.J."/>
            <person name="Karaoz U."/>
            <person name="Brodie E.L."/>
            <person name="Williams K.H."/>
            <person name="Hubbard S.S."/>
            <person name="Banfield J.F."/>
        </authorList>
    </citation>
    <scope>NUCLEOTIDE SEQUENCE [LARGE SCALE GENOMIC DNA]</scope>
</reference>
<dbReference type="InterPro" id="IPR011583">
    <property type="entry name" value="Chitinase_II/V-like_cat"/>
</dbReference>
<dbReference type="PANTHER" id="PTHR46290">
    <property type="entry name" value="DI-N-ACETYLCHITOBIASE"/>
    <property type="match status" value="1"/>
</dbReference>
<dbReference type="GO" id="GO:0009313">
    <property type="term" value="P:oligosaccharide catabolic process"/>
    <property type="evidence" value="ECO:0007669"/>
    <property type="project" value="TreeGrafter"/>
</dbReference>
<dbReference type="GO" id="GO:0004553">
    <property type="term" value="F:hydrolase activity, hydrolyzing O-glycosyl compounds"/>
    <property type="evidence" value="ECO:0007669"/>
    <property type="project" value="InterPro"/>
</dbReference>
<dbReference type="InterPro" id="IPR001223">
    <property type="entry name" value="Glyco_hydro18_cat"/>
</dbReference>
<keyword evidence="2 3" id="KW-0326">Glycosidase</keyword>
<evidence type="ECO:0000313" key="9">
    <source>
        <dbReference type="Proteomes" id="UP000179233"/>
    </source>
</evidence>
<organism evidence="8 9">
    <name type="scientific">Candidatus Chisholmbacteria bacterium RIFCSPHIGHO2_01_FULL_52_32</name>
    <dbReference type="NCBI Taxonomy" id="1797591"/>
    <lineage>
        <taxon>Bacteria</taxon>
        <taxon>Candidatus Chisholmiibacteriota</taxon>
    </lineage>
</organism>
<comment type="similarity">
    <text evidence="4">Belongs to the glycosyl hydrolase 18 family.</text>
</comment>
<evidence type="ECO:0000256" key="1">
    <source>
        <dbReference type="ARBA" id="ARBA00022801"/>
    </source>
</evidence>
<dbReference type="EMBL" id="MHCJ01000006">
    <property type="protein sequence ID" value="OGY17802.1"/>
    <property type="molecule type" value="Genomic_DNA"/>
</dbReference>
<keyword evidence="6" id="KW-0812">Transmembrane</keyword>
<dbReference type="InterPro" id="IPR001579">
    <property type="entry name" value="Glyco_hydro_18_chit_AS"/>
</dbReference>
<dbReference type="InterPro" id="IPR029070">
    <property type="entry name" value="Chitinase_insertion_sf"/>
</dbReference>
<evidence type="ECO:0000256" key="6">
    <source>
        <dbReference type="SAM" id="Phobius"/>
    </source>
</evidence>
<dbReference type="InterPro" id="IPR051887">
    <property type="entry name" value="GH18_Domain-Containing"/>
</dbReference>
<keyword evidence="1 3" id="KW-0378">Hydrolase</keyword>
<feature type="transmembrane region" description="Helical" evidence="6">
    <location>
        <begin position="168"/>
        <end position="193"/>
    </location>
</feature>
<feature type="compositionally biased region" description="Polar residues" evidence="5">
    <location>
        <begin position="73"/>
        <end position="94"/>
    </location>
</feature>
<evidence type="ECO:0000259" key="7">
    <source>
        <dbReference type="PROSITE" id="PS51910"/>
    </source>
</evidence>